<dbReference type="EMBL" id="CADEBD010000045">
    <property type="protein sequence ID" value="CAB3221374.1"/>
    <property type="molecule type" value="Genomic_DNA"/>
</dbReference>
<evidence type="ECO:0000313" key="1">
    <source>
        <dbReference type="EMBL" id="CAB3221374.1"/>
    </source>
</evidence>
<evidence type="ECO:0000313" key="2">
    <source>
        <dbReference type="Proteomes" id="UP000494256"/>
    </source>
</evidence>
<name>A0A8S0YPQ3_ARCPL</name>
<accession>A0A8S0YPQ3</accession>
<gene>
    <name evidence="1" type="ORF">APLA_LOCUS802</name>
</gene>
<protein>
    <submittedName>
        <fullName evidence="1">Uncharacterized protein</fullName>
    </submittedName>
</protein>
<dbReference type="Proteomes" id="UP000494256">
    <property type="component" value="Unassembled WGS sequence"/>
</dbReference>
<proteinExistence type="predicted"/>
<comment type="caution">
    <text evidence="1">The sequence shown here is derived from an EMBL/GenBank/DDBJ whole genome shotgun (WGS) entry which is preliminary data.</text>
</comment>
<reference evidence="1 2" key="1">
    <citation type="submission" date="2020-04" db="EMBL/GenBank/DDBJ databases">
        <authorList>
            <person name="Wallbank WR R."/>
            <person name="Pardo Diaz C."/>
            <person name="Kozak K."/>
            <person name="Martin S."/>
            <person name="Jiggins C."/>
            <person name="Moest M."/>
            <person name="Warren A I."/>
            <person name="Byers J.R.P. K."/>
            <person name="Montejo-Kovacevich G."/>
            <person name="Yen C E."/>
        </authorList>
    </citation>
    <scope>NUCLEOTIDE SEQUENCE [LARGE SCALE GENOMIC DNA]</scope>
</reference>
<sequence>MPPKKRNRPSIKKKKVQIIRTRLIEISLKVEDLIYHKKPISEAEAEMFINEVTSYQIECSQDERSLQVIEKLMRCMKAIIAERQEGRLDDDNTECEGYHLCNGSASPVYSLPDADRTQMSQQLQVQASVNFVREEDVTKMEDCCNNHLNETEFDQDTQIYDLVSSDNEIDKISFTVPSASTKNMRTINVEIHKALSNLSLKDVDQDKSMSPYIESSQSILKGFHELDNLDPNCTLNLESRNGKNICDDLKIIETRDQQTESQDLVTELPPSLVTVHPPSPIIKSGIIEDRTKAAEEVNKNLNIAKQPMRTNSNVNNSFNYVRPGDDFNVISVQNFAHNGLSAKISTKKLKDGAFKSIPVIFNKKIESKNINVTEAHPFEGNHDITNLGSNLKTKLQENITNTNPVITLKKKRNPRKKKVTGNKEEKDNIISKTLVTKSNDTEKKKIIKPTKRRTNSRKNNQTEEKDSSLAIYNKNVENDLSWLEGIRFVREVGEDEYDSKLTNLNEDFWDNYYLPPNFDDLDFL</sequence>
<organism evidence="1 2">
    <name type="scientific">Arctia plantaginis</name>
    <name type="common">Wood tiger moth</name>
    <name type="synonym">Phalaena plantaginis</name>
    <dbReference type="NCBI Taxonomy" id="874455"/>
    <lineage>
        <taxon>Eukaryota</taxon>
        <taxon>Metazoa</taxon>
        <taxon>Ecdysozoa</taxon>
        <taxon>Arthropoda</taxon>
        <taxon>Hexapoda</taxon>
        <taxon>Insecta</taxon>
        <taxon>Pterygota</taxon>
        <taxon>Neoptera</taxon>
        <taxon>Endopterygota</taxon>
        <taxon>Lepidoptera</taxon>
        <taxon>Glossata</taxon>
        <taxon>Ditrysia</taxon>
        <taxon>Noctuoidea</taxon>
        <taxon>Erebidae</taxon>
        <taxon>Arctiinae</taxon>
        <taxon>Arctia</taxon>
    </lineage>
</organism>
<dbReference type="OrthoDB" id="1730074at2759"/>
<dbReference type="AlphaFoldDB" id="A0A8S0YPQ3"/>